<feature type="transmembrane region" description="Helical" evidence="1">
    <location>
        <begin position="137"/>
        <end position="159"/>
    </location>
</feature>
<feature type="transmembrane region" description="Helical" evidence="1">
    <location>
        <begin position="221"/>
        <end position="241"/>
    </location>
</feature>
<evidence type="ECO:0000313" key="2">
    <source>
        <dbReference type="EMBL" id="SCG47499.1"/>
    </source>
</evidence>
<dbReference type="Proteomes" id="UP000198217">
    <property type="component" value="Chromosome I"/>
</dbReference>
<evidence type="ECO:0000313" key="3">
    <source>
        <dbReference type="Proteomes" id="UP000198217"/>
    </source>
</evidence>
<feature type="transmembrane region" description="Helical" evidence="1">
    <location>
        <begin position="165"/>
        <end position="184"/>
    </location>
</feature>
<reference evidence="2 3" key="1">
    <citation type="submission" date="2016-06" db="EMBL/GenBank/DDBJ databases">
        <authorList>
            <person name="Kjaerup R.B."/>
            <person name="Dalgaard T.S."/>
            <person name="Juul-Madsen H.R."/>
        </authorList>
    </citation>
    <scope>NUCLEOTIDE SEQUENCE [LARGE SCALE GENOMIC DNA]</scope>
    <source>
        <strain evidence="2 3">DSM 43904</strain>
    </source>
</reference>
<accession>A0A1C5HNE0</accession>
<keyword evidence="3" id="KW-1185">Reference proteome</keyword>
<feature type="transmembrane region" description="Helical" evidence="1">
    <location>
        <begin position="196"/>
        <end position="215"/>
    </location>
</feature>
<dbReference type="AlphaFoldDB" id="A0A1C5HNE0"/>
<organism evidence="2 3">
    <name type="scientific">Micromonospora echinaurantiaca</name>
    <dbReference type="NCBI Taxonomy" id="47857"/>
    <lineage>
        <taxon>Bacteria</taxon>
        <taxon>Bacillati</taxon>
        <taxon>Actinomycetota</taxon>
        <taxon>Actinomycetes</taxon>
        <taxon>Micromonosporales</taxon>
        <taxon>Micromonosporaceae</taxon>
        <taxon>Micromonospora</taxon>
    </lineage>
</organism>
<dbReference type="RefSeq" id="WP_088993484.1">
    <property type="nucleotide sequence ID" value="NZ_LT607750.1"/>
</dbReference>
<evidence type="ECO:0000256" key="1">
    <source>
        <dbReference type="SAM" id="Phobius"/>
    </source>
</evidence>
<dbReference type="EMBL" id="LT607750">
    <property type="protein sequence ID" value="SCG47499.1"/>
    <property type="molecule type" value="Genomic_DNA"/>
</dbReference>
<keyword evidence="1" id="KW-1133">Transmembrane helix</keyword>
<gene>
    <name evidence="2" type="ORF">GA0070609_1934</name>
</gene>
<sequence length="243" mass="25695">MTGSTADGGGYSVRVERRRPSPVQTAVLLAVPLLLPAAGEAALSSGFGEFGAAWSVWWDGRSASQEPLWGHTVMWWARVGKLLQFAAGLVVLLDLVGPERLRSAGRRLSASYAEARRLATAMRPEIKRTLPAAVRSAMAQVLLVANVGLAILVAAQWATVRQNPALLAPLAVSVVAFGVLLLIGGPAVQYGVRMPFIGLFWLLATLILAPIAAVLDNANPGHLLRWLGVGFFVAGFTLDLLGS</sequence>
<proteinExistence type="predicted"/>
<keyword evidence="1" id="KW-0812">Transmembrane</keyword>
<protein>
    <submittedName>
        <fullName evidence="2">Uncharacterized protein</fullName>
    </submittedName>
</protein>
<keyword evidence="1" id="KW-0472">Membrane</keyword>
<name>A0A1C5HNE0_9ACTN</name>